<dbReference type="Pfam" id="PF01575">
    <property type="entry name" value="MaoC_dehydratas"/>
    <property type="match status" value="1"/>
</dbReference>
<name>A0A8S3ZEX4_9EUPU</name>
<dbReference type="Proteomes" id="UP000678393">
    <property type="component" value="Unassembled WGS sequence"/>
</dbReference>
<dbReference type="PRINTS" id="PR00080">
    <property type="entry name" value="SDRFAMILY"/>
</dbReference>
<evidence type="ECO:0000256" key="5">
    <source>
        <dbReference type="ARBA" id="ARBA00023002"/>
    </source>
</evidence>
<dbReference type="SUPFAM" id="SSF55718">
    <property type="entry name" value="SCP-like"/>
    <property type="match status" value="1"/>
</dbReference>
<dbReference type="PROSITE" id="PS00061">
    <property type="entry name" value="ADH_SHORT"/>
    <property type="match status" value="1"/>
</dbReference>
<dbReference type="OrthoDB" id="3592703at2759"/>
<dbReference type="InterPro" id="IPR051687">
    <property type="entry name" value="Peroxisomal_Beta-Oxidation"/>
</dbReference>
<keyword evidence="6" id="KW-0443">Lipid metabolism</keyword>
<dbReference type="Gene3D" id="3.30.1050.10">
    <property type="entry name" value="SCP2 sterol-binding domain"/>
    <property type="match status" value="1"/>
</dbReference>
<comment type="subcellular location">
    <subcellularLocation>
        <location evidence="1">Peroxisome</location>
    </subcellularLocation>
</comment>
<evidence type="ECO:0000256" key="2">
    <source>
        <dbReference type="ARBA" id="ARBA00005005"/>
    </source>
</evidence>
<proteinExistence type="inferred from homology"/>
<accession>A0A8S3ZEX4</accession>
<dbReference type="GO" id="GO:0016491">
    <property type="term" value="F:oxidoreductase activity"/>
    <property type="evidence" value="ECO:0007669"/>
    <property type="project" value="UniProtKB-KW"/>
</dbReference>
<keyword evidence="7" id="KW-0576">Peroxisome</keyword>
<dbReference type="PANTHER" id="PTHR45024:SF2">
    <property type="entry name" value="SCP2 DOMAIN-CONTAINING PROTEIN"/>
    <property type="match status" value="1"/>
</dbReference>
<dbReference type="FunFam" id="3.10.129.10:FF:000013">
    <property type="entry name" value="Peroxisomal multifunctional enzyme type 2"/>
    <property type="match status" value="1"/>
</dbReference>
<dbReference type="CDD" id="cd03448">
    <property type="entry name" value="HDE_HSD"/>
    <property type="match status" value="1"/>
</dbReference>
<dbReference type="GO" id="GO:0005777">
    <property type="term" value="C:peroxisome"/>
    <property type="evidence" value="ECO:0007669"/>
    <property type="project" value="UniProtKB-SubCell"/>
</dbReference>
<organism evidence="12 13">
    <name type="scientific">Candidula unifasciata</name>
    <dbReference type="NCBI Taxonomy" id="100452"/>
    <lineage>
        <taxon>Eukaryota</taxon>
        <taxon>Metazoa</taxon>
        <taxon>Spiralia</taxon>
        <taxon>Lophotrochozoa</taxon>
        <taxon>Mollusca</taxon>
        <taxon>Gastropoda</taxon>
        <taxon>Heterobranchia</taxon>
        <taxon>Euthyneura</taxon>
        <taxon>Panpulmonata</taxon>
        <taxon>Eupulmonata</taxon>
        <taxon>Stylommatophora</taxon>
        <taxon>Helicina</taxon>
        <taxon>Helicoidea</taxon>
        <taxon>Geomitridae</taxon>
        <taxon>Candidula</taxon>
    </lineage>
</organism>
<evidence type="ECO:0000256" key="6">
    <source>
        <dbReference type="ARBA" id="ARBA00023098"/>
    </source>
</evidence>
<dbReference type="PRINTS" id="PR00081">
    <property type="entry name" value="GDHRDH"/>
</dbReference>
<dbReference type="InterPro" id="IPR057326">
    <property type="entry name" value="KR_dom"/>
</dbReference>
<dbReference type="Pfam" id="PF00106">
    <property type="entry name" value="adh_short"/>
    <property type="match status" value="1"/>
</dbReference>
<protein>
    <recommendedName>
        <fullName evidence="10">Peroxisomal multifunctional enzyme type 2</fullName>
    </recommendedName>
</protein>
<comment type="pathway">
    <text evidence="2">Lipid metabolism; fatty acid beta-oxidation.</text>
</comment>
<evidence type="ECO:0000313" key="13">
    <source>
        <dbReference type="Proteomes" id="UP000678393"/>
    </source>
</evidence>
<dbReference type="SMART" id="SM00822">
    <property type="entry name" value="PKS_KR"/>
    <property type="match status" value="1"/>
</dbReference>
<dbReference type="CDD" id="cd05353">
    <property type="entry name" value="hydroxyacyl-CoA-like_DH_SDR_c-like"/>
    <property type="match status" value="1"/>
</dbReference>
<evidence type="ECO:0000256" key="8">
    <source>
        <dbReference type="ARBA" id="ARBA00023235"/>
    </source>
</evidence>
<keyword evidence="5" id="KW-0560">Oxidoreductase</keyword>
<evidence type="ECO:0000313" key="12">
    <source>
        <dbReference type="EMBL" id="CAG5125521.1"/>
    </source>
</evidence>
<dbReference type="Gene3D" id="1.10.287.4290">
    <property type="match status" value="1"/>
</dbReference>
<feature type="domain" description="Ketoreductase" evidence="11">
    <location>
        <begin position="10"/>
        <end position="187"/>
    </location>
</feature>
<dbReference type="Pfam" id="PF02036">
    <property type="entry name" value="SCP2"/>
    <property type="match status" value="1"/>
</dbReference>
<dbReference type="SUPFAM" id="SSF51735">
    <property type="entry name" value="NAD(P)-binding Rossmann-fold domains"/>
    <property type="match status" value="1"/>
</dbReference>
<dbReference type="FunFam" id="3.40.50.720:FF:000185">
    <property type="entry name" value="peroxisomal multifunctional enzyme type 2"/>
    <property type="match status" value="1"/>
</dbReference>
<dbReference type="InterPro" id="IPR020904">
    <property type="entry name" value="Sc_DH/Rdtase_CS"/>
</dbReference>
<evidence type="ECO:0000259" key="11">
    <source>
        <dbReference type="SMART" id="SM00822"/>
    </source>
</evidence>
<keyword evidence="4" id="KW-0276">Fatty acid metabolism</keyword>
<dbReference type="EMBL" id="CAJHNH020002084">
    <property type="protein sequence ID" value="CAG5125521.1"/>
    <property type="molecule type" value="Genomic_DNA"/>
</dbReference>
<keyword evidence="13" id="KW-1185">Reference proteome</keyword>
<comment type="caution">
    <text evidence="12">The sequence shown here is derived from an EMBL/GenBank/DDBJ whole genome shotgun (WGS) entry which is preliminary data.</text>
</comment>
<dbReference type="InterPro" id="IPR002347">
    <property type="entry name" value="SDR_fam"/>
</dbReference>
<evidence type="ECO:0000256" key="3">
    <source>
        <dbReference type="ARBA" id="ARBA00006484"/>
    </source>
</evidence>
<dbReference type="GO" id="GO:0006631">
    <property type="term" value="P:fatty acid metabolic process"/>
    <property type="evidence" value="ECO:0007669"/>
    <property type="project" value="UniProtKB-KW"/>
</dbReference>
<evidence type="ECO:0000256" key="7">
    <source>
        <dbReference type="ARBA" id="ARBA00023140"/>
    </source>
</evidence>
<dbReference type="InterPro" id="IPR002539">
    <property type="entry name" value="MaoC-like_dom"/>
</dbReference>
<dbReference type="GO" id="GO:0016853">
    <property type="term" value="F:isomerase activity"/>
    <property type="evidence" value="ECO:0007669"/>
    <property type="project" value="UniProtKB-KW"/>
</dbReference>
<sequence>MAGPLRFDGKVVLVTGAGNGLGRAYALAFAERGASVVVNDLGGSAFGEGRGSKAADDVVNEIVSKGGKAVANYDSVENGDKVVQTALDAYGRIDVVVNNAGILRDKTFARLSEEDWDIVHRVHLKGSFLVTRAAWPHMRKQGFGRIIMISSTSGIYGNFGQANYSAAKLGLAGLSNTLSLEGAKYGIYCNCVAPTAGSRLTETIMPKELVQALKPEYVAPVIVYLCHESCKETGGLFEVGGGWAAKLRWQRSEGAVLRDKNDLFSAESVRDNWSKVVDFANYTTPKSNQEATGHIMNLVNKFDQEKKEAQVAADSKDPVALAKSFRAEPATFSYTEKDAILYALGVGVSTVQSDYLKFLFELSEEFTVLPTFGVIPAFTCLFELTLKGLPGFKIDPTKVLHGEQYLELLKPLPRKGRLTSKLSVADILDKKSGAVILYNVETFDEKNEKVAFNQFTTFAVGAGNFGGPSKSTAAVPLVDPPSRAPDAVIQQKTSVDQAALYRLSGDPNPLHIDPSFAAMGGFKSPILHGLCSFGYAVRHVMATFADNDMSRFKSVKVRFSKPVLPGQTLETQMWKEGRRIHFQTKVVENGNVCISGAYVDLTDGPVEAKTAVPQKNDLKSSEIFKQMAATVKATPGLAAKINAVFLWNITKNEAPAAQWVVDMKTTKQGEIYQGQPRSGKADCTLTLSDENFVDLVSGKLDPQKAFLGGKLKISGNIVLAQKLSSIFSLSSKM</sequence>
<gene>
    <name evidence="12" type="ORF">CUNI_LOCUS11079</name>
</gene>
<keyword evidence="9" id="KW-0456">Lyase</keyword>
<evidence type="ECO:0000256" key="9">
    <source>
        <dbReference type="ARBA" id="ARBA00023239"/>
    </source>
</evidence>
<comment type="similarity">
    <text evidence="3">Belongs to the short-chain dehydrogenases/reductases (SDR) family.</text>
</comment>
<dbReference type="Gene3D" id="3.10.129.10">
    <property type="entry name" value="Hotdog Thioesterase"/>
    <property type="match status" value="1"/>
</dbReference>
<dbReference type="PANTHER" id="PTHR45024">
    <property type="entry name" value="DEHYDROGENASES, SHORT CHAIN"/>
    <property type="match status" value="1"/>
</dbReference>
<reference evidence="12" key="1">
    <citation type="submission" date="2021-04" db="EMBL/GenBank/DDBJ databases">
        <authorList>
            <consortium name="Molecular Ecology Group"/>
        </authorList>
    </citation>
    <scope>NUCLEOTIDE SEQUENCE</scope>
</reference>
<evidence type="ECO:0000256" key="10">
    <source>
        <dbReference type="ARBA" id="ARBA00073497"/>
    </source>
</evidence>
<dbReference type="InterPro" id="IPR003033">
    <property type="entry name" value="SCP2_sterol-bd_dom"/>
</dbReference>
<dbReference type="InterPro" id="IPR029069">
    <property type="entry name" value="HotDog_dom_sf"/>
</dbReference>
<dbReference type="Pfam" id="PF22622">
    <property type="entry name" value="MFE-2_hydrat-2_N"/>
    <property type="match status" value="1"/>
</dbReference>
<dbReference type="InterPro" id="IPR054357">
    <property type="entry name" value="MFE-2_N"/>
</dbReference>
<dbReference type="InterPro" id="IPR036291">
    <property type="entry name" value="NAD(P)-bd_dom_sf"/>
</dbReference>
<dbReference type="AlphaFoldDB" id="A0A8S3ZEX4"/>
<dbReference type="InterPro" id="IPR036527">
    <property type="entry name" value="SCP2_sterol-bd_dom_sf"/>
</dbReference>
<evidence type="ECO:0000256" key="4">
    <source>
        <dbReference type="ARBA" id="ARBA00022832"/>
    </source>
</evidence>
<evidence type="ECO:0000256" key="1">
    <source>
        <dbReference type="ARBA" id="ARBA00004275"/>
    </source>
</evidence>
<dbReference type="SUPFAM" id="SSF54637">
    <property type="entry name" value="Thioesterase/thiol ester dehydrase-isomerase"/>
    <property type="match status" value="2"/>
</dbReference>
<dbReference type="Gene3D" id="3.40.50.720">
    <property type="entry name" value="NAD(P)-binding Rossmann-like Domain"/>
    <property type="match status" value="1"/>
</dbReference>
<dbReference type="GO" id="GO:0018812">
    <property type="term" value="F:3-hydroxyacyl-CoA dehydratase activity"/>
    <property type="evidence" value="ECO:0007669"/>
    <property type="project" value="UniProtKB-ARBA"/>
</dbReference>
<keyword evidence="8" id="KW-0413">Isomerase</keyword>